<dbReference type="FunFam" id="3.30.160.60:FF:000072">
    <property type="entry name" value="zinc finger protein 143 isoform X1"/>
    <property type="match status" value="1"/>
</dbReference>
<comment type="caution">
    <text evidence="8">The sequence shown here is derived from an EMBL/GenBank/DDBJ whole genome shotgun (WGS) entry which is preliminary data.</text>
</comment>
<dbReference type="STRING" id="40578.Xbed_03701"/>
<keyword evidence="3 5" id="KW-0863">Zinc-finger</keyword>
<dbReference type="PANTHER" id="PTHR24394:SF29">
    <property type="entry name" value="MYONEURIN"/>
    <property type="match status" value="1"/>
</dbReference>
<feature type="compositionally biased region" description="Low complexity" evidence="6">
    <location>
        <begin position="104"/>
        <end position="114"/>
    </location>
</feature>
<keyword evidence="1" id="KW-0479">Metal-binding</keyword>
<keyword evidence="2" id="KW-0677">Repeat</keyword>
<dbReference type="SMART" id="SM00355">
    <property type="entry name" value="ZnF_C2H2"/>
    <property type="match status" value="2"/>
</dbReference>
<sequence length="170" mass="19004">MPGSYICDICQKSFGTRHSLNMHKRVHTNNRPFICDVCLAPFKNQHHLKGHKLSKHGGSLPTQSPQPVSSGFNPQFQPSNVSTGDQPGTSGLSRTQAGSPIRHQGQQQHTQPAQVSGATSFQRTTHPRPAPYFPAQPHVDLYPQYYPTYQEDDGYLHVYDPKTGRFPKRS</sequence>
<evidence type="ECO:0000259" key="7">
    <source>
        <dbReference type="PROSITE" id="PS50157"/>
    </source>
</evidence>
<gene>
    <name evidence="8" type="ORF">Xbed_03701</name>
</gene>
<evidence type="ECO:0000256" key="2">
    <source>
        <dbReference type="ARBA" id="ARBA00022737"/>
    </source>
</evidence>
<dbReference type="RefSeq" id="WP_086114279.1">
    <property type="nucleotide sequence ID" value="NZ_CAWNHF010000197.1"/>
</dbReference>
<keyword evidence="4" id="KW-0862">Zinc</keyword>
<name>A0A1Y2S8S9_9GAMM</name>
<evidence type="ECO:0000256" key="3">
    <source>
        <dbReference type="ARBA" id="ARBA00022771"/>
    </source>
</evidence>
<dbReference type="GO" id="GO:0000981">
    <property type="term" value="F:DNA-binding transcription factor activity, RNA polymerase II-specific"/>
    <property type="evidence" value="ECO:0007669"/>
    <property type="project" value="TreeGrafter"/>
</dbReference>
<dbReference type="AlphaFoldDB" id="A0A1Y2S8S9"/>
<dbReference type="OrthoDB" id="6448203at2"/>
<feature type="region of interest" description="Disordered" evidence="6">
    <location>
        <begin position="49"/>
        <end position="139"/>
    </location>
</feature>
<dbReference type="InterPro" id="IPR013087">
    <property type="entry name" value="Znf_C2H2_type"/>
</dbReference>
<dbReference type="PANTHER" id="PTHR24394">
    <property type="entry name" value="ZINC FINGER PROTEIN"/>
    <property type="match status" value="1"/>
</dbReference>
<feature type="domain" description="C2H2-type" evidence="7">
    <location>
        <begin position="5"/>
        <end position="32"/>
    </location>
</feature>
<dbReference type="Gene3D" id="3.30.160.60">
    <property type="entry name" value="Classic Zinc Finger"/>
    <property type="match status" value="2"/>
</dbReference>
<evidence type="ECO:0000256" key="4">
    <source>
        <dbReference type="ARBA" id="ARBA00022833"/>
    </source>
</evidence>
<reference evidence="8 9" key="1">
    <citation type="submission" date="2017-01" db="EMBL/GenBank/DDBJ databases">
        <title>Deconstructing symbiosis and pathogenesis requirements using a combined genomic-metabolomic approach.</title>
        <authorList>
            <person name="Tobias N.J."/>
            <person name="Wolff H."/>
            <person name="Djahanschiri B."/>
            <person name="Ebersberger I."/>
            <person name="Bode H.B."/>
        </authorList>
    </citation>
    <scope>NUCLEOTIDE SEQUENCE [LARGE SCALE GENOMIC DNA]</scope>
    <source>
        <strain evidence="8 9">DSM 4764</strain>
    </source>
</reference>
<evidence type="ECO:0000256" key="1">
    <source>
        <dbReference type="ARBA" id="ARBA00022723"/>
    </source>
</evidence>
<dbReference type="InterPro" id="IPR036236">
    <property type="entry name" value="Znf_C2H2_sf"/>
</dbReference>
<dbReference type="GO" id="GO:0008270">
    <property type="term" value="F:zinc ion binding"/>
    <property type="evidence" value="ECO:0007669"/>
    <property type="project" value="UniProtKB-KW"/>
</dbReference>
<dbReference type="Pfam" id="PF13912">
    <property type="entry name" value="zf-C2H2_6"/>
    <property type="match status" value="2"/>
</dbReference>
<dbReference type="EMBL" id="MUBK01000087">
    <property type="protein sequence ID" value="OTA14294.1"/>
    <property type="molecule type" value="Genomic_DNA"/>
</dbReference>
<dbReference type="PROSITE" id="PS50157">
    <property type="entry name" value="ZINC_FINGER_C2H2_2"/>
    <property type="match status" value="2"/>
</dbReference>
<dbReference type="Proteomes" id="UP000194204">
    <property type="component" value="Unassembled WGS sequence"/>
</dbReference>
<feature type="domain" description="C2H2-type" evidence="7">
    <location>
        <begin position="33"/>
        <end position="61"/>
    </location>
</feature>
<evidence type="ECO:0000313" key="9">
    <source>
        <dbReference type="Proteomes" id="UP000194204"/>
    </source>
</evidence>
<evidence type="ECO:0000256" key="5">
    <source>
        <dbReference type="PROSITE-ProRule" id="PRU00042"/>
    </source>
</evidence>
<protein>
    <submittedName>
        <fullName evidence="8">C2H2 transcription factor Crz1</fullName>
    </submittedName>
</protein>
<feature type="compositionally biased region" description="Polar residues" evidence="6">
    <location>
        <begin position="61"/>
        <end position="98"/>
    </location>
</feature>
<proteinExistence type="predicted"/>
<evidence type="ECO:0000313" key="8">
    <source>
        <dbReference type="EMBL" id="OTA14294.1"/>
    </source>
</evidence>
<accession>A0A1Y2S8S9</accession>
<keyword evidence="9" id="KW-1185">Reference proteome</keyword>
<dbReference type="PROSITE" id="PS00028">
    <property type="entry name" value="ZINC_FINGER_C2H2_1"/>
    <property type="match status" value="2"/>
</dbReference>
<dbReference type="SUPFAM" id="SSF57667">
    <property type="entry name" value="beta-beta-alpha zinc fingers"/>
    <property type="match status" value="1"/>
</dbReference>
<organism evidence="8 9">
    <name type="scientific">Xenorhabdus beddingii</name>
    <dbReference type="NCBI Taxonomy" id="40578"/>
    <lineage>
        <taxon>Bacteria</taxon>
        <taxon>Pseudomonadati</taxon>
        <taxon>Pseudomonadota</taxon>
        <taxon>Gammaproteobacteria</taxon>
        <taxon>Enterobacterales</taxon>
        <taxon>Morganellaceae</taxon>
        <taxon>Xenorhabdus</taxon>
    </lineage>
</organism>
<evidence type="ECO:0000256" key="6">
    <source>
        <dbReference type="SAM" id="MobiDB-lite"/>
    </source>
</evidence>